<accession>A0AAW2HA86</accession>
<reference evidence="2" key="1">
    <citation type="journal article" date="2024" name="Gigascience">
        <title>Chromosome-level genome of the poultry shaft louse Menopon gallinae provides insight into the host-switching and adaptive evolution of parasitic lice.</title>
        <authorList>
            <person name="Xu Y."/>
            <person name="Ma L."/>
            <person name="Liu S."/>
            <person name="Liang Y."/>
            <person name="Liu Q."/>
            <person name="He Z."/>
            <person name="Tian L."/>
            <person name="Duan Y."/>
            <person name="Cai W."/>
            <person name="Li H."/>
            <person name="Song F."/>
        </authorList>
    </citation>
    <scope>NUCLEOTIDE SEQUENCE</scope>
    <source>
        <strain evidence="2">Cailab_2023a</strain>
    </source>
</reference>
<name>A0AAW2HA86_9NEOP</name>
<feature type="region of interest" description="Disordered" evidence="1">
    <location>
        <begin position="73"/>
        <end position="109"/>
    </location>
</feature>
<proteinExistence type="predicted"/>
<sequence length="109" mass="11599">MDESEADSVSLTSLLENSDSARFDSDFSESDCDGGDDTLLYIDTSKAGVLARSLKWGGLKKVSFPLTPITHTFPLQPDPEPVGLPQQNPVVPEELGGGGGEGESFEPRD</sequence>
<dbReference type="AlphaFoldDB" id="A0AAW2HA86"/>
<protein>
    <submittedName>
        <fullName evidence="2">Uncharacterized protein</fullName>
    </submittedName>
</protein>
<comment type="caution">
    <text evidence="2">The sequence shown here is derived from an EMBL/GenBank/DDBJ whole genome shotgun (WGS) entry which is preliminary data.</text>
</comment>
<gene>
    <name evidence="2" type="ORF">PYX00_009176</name>
</gene>
<dbReference type="EMBL" id="JARGDH010000005">
    <property type="protein sequence ID" value="KAL0266702.1"/>
    <property type="molecule type" value="Genomic_DNA"/>
</dbReference>
<organism evidence="2">
    <name type="scientific">Menopon gallinae</name>
    <name type="common">poultry shaft louse</name>
    <dbReference type="NCBI Taxonomy" id="328185"/>
    <lineage>
        <taxon>Eukaryota</taxon>
        <taxon>Metazoa</taxon>
        <taxon>Ecdysozoa</taxon>
        <taxon>Arthropoda</taxon>
        <taxon>Hexapoda</taxon>
        <taxon>Insecta</taxon>
        <taxon>Pterygota</taxon>
        <taxon>Neoptera</taxon>
        <taxon>Paraneoptera</taxon>
        <taxon>Psocodea</taxon>
        <taxon>Troctomorpha</taxon>
        <taxon>Phthiraptera</taxon>
        <taxon>Amblycera</taxon>
        <taxon>Menoponidae</taxon>
        <taxon>Menopon</taxon>
    </lineage>
</organism>
<evidence type="ECO:0000256" key="1">
    <source>
        <dbReference type="SAM" id="MobiDB-lite"/>
    </source>
</evidence>
<evidence type="ECO:0000313" key="2">
    <source>
        <dbReference type="EMBL" id="KAL0266702.1"/>
    </source>
</evidence>